<dbReference type="Pfam" id="PF03062">
    <property type="entry name" value="MBOAT"/>
    <property type="match status" value="1"/>
</dbReference>
<feature type="transmembrane region" description="Helical" evidence="7">
    <location>
        <begin position="376"/>
        <end position="395"/>
    </location>
</feature>
<keyword evidence="9" id="KW-1185">Reference proteome</keyword>
<evidence type="ECO:0000256" key="7">
    <source>
        <dbReference type="SAM" id="Phobius"/>
    </source>
</evidence>
<comment type="similarity">
    <text evidence="2">Belongs to the membrane-bound acyltransferase family.</text>
</comment>
<dbReference type="GO" id="GO:0016020">
    <property type="term" value="C:membrane"/>
    <property type="evidence" value="ECO:0007669"/>
    <property type="project" value="UniProtKB-SubCell"/>
</dbReference>
<evidence type="ECO:0000256" key="1">
    <source>
        <dbReference type="ARBA" id="ARBA00004141"/>
    </source>
</evidence>
<dbReference type="InterPro" id="IPR051085">
    <property type="entry name" value="MB_O-acyltransferase"/>
</dbReference>
<organism evidence="8 9">
    <name type="scientific">Rickenella mellea</name>
    <dbReference type="NCBI Taxonomy" id="50990"/>
    <lineage>
        <taxon>Eukaryota</taxon>
        <taxon>Fungi</taxon>
        <taxon>Dikarya</taxon>
        <taxon>Basidiomycota</taxon>
        <taxon>Agaricomycotina</taxon>
        <taxon>Agaricomycetes</taxon>
        <taxon>Hymenochaetales</taxon>
        <taxon>Rickenellaceae</taxon>
        <taxon>Rickenella</taxon>
    </lineage>
</organism>
<keyword evidence="4 7" id="KW-1133">Transmembrane helix</keyword>
<evidence type="ECO:0000256" key="3">
    <source>
        <dbReference type="ARBA" id="ARBA00022692"/>
    </source>
</evidence>
<feature type="transmembrane region" description="Helical" evidence="7">
    <location>
        <begin position="164"/>
        <end position="190"/>
    </location>
</feature>
<dbReference type="Proteomes" id="UP000294933">
    <property type="component" value="Unassembled WGS sequence"/>
</dbReference>
<evidence type="ECO:0000313" key="9">
    <source>
        <dbReference type="Proteomes" id="UP000294933"/>
    </source>
</evidence>
<comment type="subcellular location">
    <subcellularLocation>
        <location evidence="1">Membrane</location>
        <topology evidence="1">Multi-pass membrane protein</topology>
    </subcellularLocation>
</comment>
<dbReference type="STRING" id="50990.A0A4Y7QDJ6"/>
<name>A0A4Y7QDJ6_9AGAM</name>
<dbReference type="OrthoDB" id="420606at2759"/>
<feature type="transmembrane region" description="Helical" evidence="7">
    <location>
        <begin position="126"/>
        <end position="144"/>
    </location>
</feature>
<gene>
    <name evidence="8" type="ORF">BD410DRAFT_765468</name>
</gene>
<dbReference type="GO" id="GO:0006506">
    <property type="term" value="P:GPI anchor biosynthetic process"/>
    <property type="evidence" value="ECO:0007669"/>
    <property type="project" value="TreeGrafter"/>
</dbReference>
<protein>
    <submittedName>
        <fullName evidence="8">MBOAT-domain-containing protein</fullName>
    </submittedName>
</protein>
<feature type="transmembrane region" description="Helical" evidence="7">
    <location>
        <begin position="510"/>
        <end position="531"/>
    </location>
</feature>
<dbReference type="InterPro" id="IPR004299">
    <property type="entry name" value="MBOAT_fam"/>
</dbReference>
<evidence type="ECO:0000256" key="6">
    <source>
        <dbReference type="SAM" id="MobiDB-lite"/>
    </source>
</evidence>
<dbReference type="EMBL" id="ML170163">
    <property type="protein sequence ID" value="TDL25763.1"/>
    <property type="molecule type" value="Genomic_DNA"/>
</dbReference>
<reference evidence="8 9" key="1">
    <citation type="submission" date="2018-06" db="EMBL/GenBank/DDBJ databases">
        <title>A transcriptomic atlas of mushroom development highlights an independent origin of complex multicellularity.</title>
        <authorList>
            <consortium name="DOE Joint Genome Institute"/>
            <person name="Krizsan K."/>
            <person name="Almasi E."/>
            <person name="Merenyi Z."/>
            <person name="Sahu N."/>
            <person name="Viragh M."/>
            <person name="Koszo T."/>
            <person name="Mondo S."/>
            <person name="Kiss B."/>
            <person name="Balint B."/>
            <person name="Kues U."/>
            <person name="Barry K."/>
            <person name="Hegedus J.C."/>
            <person name="Henrissat B."/>
            <person name="Johnson J."/>
            <person name="Lipzen A."/>
            <person name="Ohm R."/>
            <person name="Nagy I."/>
            <person name="Pangilinan J."/>
            <person name="Yan J."/>
            <person name="Xiong Y."/>
            <person name="Grigoriev I.V."/>
            <person name="Hibbett D.S."/>
            <person name="Nagy L.G."/>
        </authorList>
    </citation>
    <scope>NUCLEOTIDE SEQUENCE [LARGE SCALE GENOMIC DNA]</scope>
    <source>
        <strain evidence="8 9">SZMC22713</strain>
    </source>
</reference>
<dbReference type="PANTHER" id="PTHR13285">
    <property type="entry name" value="ACYLTRANSFERASE"/>
    <property type="match status" value="1"/>
</dbReference>
<keyword evidence="5 7" id="KW-0472">Membrane</keyword>
<feature type="transmembrane region" description="Helical" evidence="7">
    <location>
        <begin position="551"/>
        <end position="569"/>
    </location>
</feature>
<feature type="region of interest" description="Disordered" evidence="6">
    <location>
        <begin position="1"/>
        <end position="27"/>
    </location>
</feature>
<feature type="transmembrane region" description="Helical" evidence="7">
    <location>
        <begin position="301"/>
        <end position="320"/>
    </location>
</feature>
<evidence type="ECO:0000313" key="8">
    <source>
        <dbReference type="EMBL" id="TDL25763.1"/>
    </source>
</evidence>
<keyword evidence="3 7" id="KW-0812">Transmembrane</keyword>
<dbReference type="VEuPathDB" id="FungiDB:BD410DRAFT_765468"/>
<accession>A0A4Y7QDJ6</accession>
<dbReference type="PANTHER" id="PTHR13285:SF18">
    <property type="entry name" value="PROTEIN-CYSTEINE N-PALMITOYLTRANSFERASE RASP"/>
    <property type="match status" value="1"/>
</dbReference>
<evidence type="ECO:0000256" key="5">
    <source>
        <dbReference type="ARBA" id="ARBA00023136"/>
    </source>
</evidence>
<evidence type="ECO:0000256" key="4">
    <source>
        <dbReference type="ARBA" id="ARBA00022989"/>
    </source>
</evidence>
<dbReference type="AlphaFoldDB" id="A0A4Y7QDJ6"/>
<feature type="compositionally biased region" description="Basic and acidic residues" evidence="6">
    <location>
        <begin position="1"/>
        <end position="10"/>
    </location>
</feature>
<proteinExistence type="inferred from homology"/>
<feature type="transmembrane region" description="Helical" evidence="7">
    <location>
        <begin position="66"/>
        <end position="87"/>
    </location>
</feature>
<sequence>MPTDLRKHAAFEQSNSPDNPMDLDVDPRPVQKQKGVIRLTVETLSTSYLPRNVDSRPRPRWKTPEFIFYYVAFIIVVPFLFLAPMRLSRDDHPNFPLYQKRLSSGWIFGRKIDNSDAQYRSFRNNIPALTIISASFFGLQSIYARAARHANPPLSDNILHRIPFLVTFSLLMVTGLHGASILKIMFILSINYSIAKVLGPSKINPVITWIFNMAVLFANERNSGYKFASLSPSLAYLDSVQGVHPRWYISFNITMLRLVSFNMDYFWASRNSGPRDTGLPLEHKQRTSIGHPTEFYSFVNYIAYVLYPPLYIAGPIMTFNDFIWQHRRPTSIPSRSVVATYLVRFIACLLTMEFVLHYMYVVAIKDASAWKGDTSFELSMIGLWNLIIVWLKLLIPWRFFRLWALADGVDPPENMIRCVCNNYSTLGFWRSWHRSYSLWTLRYIYVPLGGTKNRIYTTVLVFSFVALWHDLSFRLLAWGWLVSLFILPEVAAQYFLPASKYYEEPWYRHVCAVGGVLNTMMMMVANLIGFVIGIEGATYMLKQMLGSFEGIRFLFTASVCMFIAIQVMFEYREEEMRQGVFRKC</sequence>
<feature type="transmembrane region" description="Helical" evidence="7">
    <location>
        <begin position="477"/>
        <end position="498"/>
    </location>
</feature>
<evidence type="ECO:0000256" key="2">
    <source>
        <dbReference type="ARBA" id="ARBA00010323"/>
    </source>
</evidence>
<feature type="transmembrane region" description="Helical" evidence="7">
    <location>
        <begin position="455"/>
        <end position="471"/>
    </location>
</feature>
<feature type="transmembrane region" description="Helical" evidence="7">
    <location>
        <begin position="341"/>
        <end position="364"/>
    </location>
</feature>
<dbReference type="GO" id="GO:0005783">
    <property type="term" value="C:endoplasmic reticulum"/>
    <property type="evidence" value="ECO:0007669"/>
    <property type="project" value="TreeGrafter"/>
</dbReference>
<dbReference type="GO" id="GO:0008374">
    <property type="term" value="F:O-acyltransferase activity"/>
    <property type="evidence" value="ECO:0007669"/>
    <property type="project" value="TreeGrafter"/>
</dbReference>